<proteinExistence type="predicted"/>
<evidence type="ECO:0000256" key="1">
    <source>
        <dbReference type="SAM" id="Phobius"/>
    </source>
</evidence>
<feature type="transmembrane region" description="Helical" evidence="1">
    <location>
        <begin position="46"/>
        <end position="69"/>
    </location>
</feature>
<reference evidence="2" key="1">
    <citation type="journal article" date="2015" name="Proc. Natl. Acad. Sci. U.S.A.">
        <title>Networks of energetic and metabolic interactions define dynamics in microbial communities.</title>
        <authorList>
            <person name="Embree M."/>
            <person name="Liu J.K."/>
            <person name="Al-Bassam M.M."/>
            <person name="Zengler K."/>
        </authorList>
    </citation>
    <scope>NUCLEOTIDE SEQUENCE</scope>
</reference>
<name>A0A0W8FGG5_9ZZZZ</name>
<keyword evidence="1" id="KW-1133">Transmembrane helix</keyword>
<feature type="transmembrane region" description="Helical" evidence="1">
    <location>
        <begin position="200"/>
        <end position="219"/>
    </location>
</feature>
<sequence>MRHLAPMVRWHFLLDYRYRIVHISLATVILWALVLRGVPWANTGTVIAALIFLDPAILGFVFIGALVLFEKSNRSLEALTVTPIEIREYLLAHIITLTAIALLASATLIVLTRGVFVNYLYFCAGVTLTSAFFILLGFIAVARFSSVNEYFIAAAVYGTVLNVPLIYHFGLSDHWLFFLFPTQASLILLTGIFKPLSFGMAVYAILMLSAAIAVCYRIAKRQFATHIIAGGS</sequence>
<feature type="transmembrane region" description="Helical" evidence="1">
    <location>
        <begin position="119"/>
        <end position="141"/>
    </location>
</feature>
<dbReference type="AlphaFoldDB" id="A0A0W8FGG5"/>
<feature type="transmembrane region" description="Helical" evidence="1">
    <location>
        <begin position="20"/>
        <end position="40"/>
    </location>
</feature>
<comment type="caution">
    <text evidence="2">The sequence shown here is derived from an EMBL/GenBank/DDBJ whole genome shotgun (WGS) entry which is preliminary data.</text>
</comment>
<keyword evidence="1" id="KW-0812">Transmembrane</keyword>
<protein>
    <submittedName>
        <fullName evidence="2">Putative antibiotic-transport integral membrane leucine and valine rich protein abc transporter</fullName>
    </submittedName>
</protein>
<feature type="transmembrane region" description="Helical" evidence="1">
    <location>
        <begin position="150"/>
        <end position="169"/>
    </location>
</feature>
<keyword evidence="1" id="KW-0472">Membrane</keyword>
<organism evidence="2">
    <name type="scientific">hydrocarbon metagenome</name>
    <dbReference type="NCBI Taxonomy" id="938273"/>
    <lineage>
        <taxon>unclassified sequences</taxon>
        <taxon>metagenomes</taxon>
        <taxon>ecological metagenomes</taxon>
    </lineage>
</organism>
<feature type="transmembrane region" description="Helical" evidence="1">
    <location>
        <begin position="90"/>
        <end position="113"/>
    </location>
</feature>
<accession>A0A0W8FGG5</accession>
<dbReference type="EMBL" id="LNQE01001250">
    <property type="protein sequence ID" value="KUG19857.1"/>
    <property type="molecule type" value="Genomic_DNA"/>
</dbReference>
<gene>
    <name evidence="2" type="ORF">ASZ90_010411</name>
</gene>
<dbReference type="InterPro" id="IPR056926">
    <property type="entry name" value="FLQE3_permease"/>
</dbReference>
<evidence type="ECO:0000313" key="2">
    <source>
        <dbReference type="EMBL" id="KUG19857.1"/>
    </source>
</evidence>
<dbReference type="Pfam" id="PF24686">
    <property type="entry name" value="FLQE3_permease"/>
    <property type="match status" value="1"/>
</dbReference>